<keyword evidence="6 10" id="KW-0067">ATP-binding</keyword>
<dbReference type="Gene3D" id="2.40.240.100">
    <property type="match status" value="1"/>
</dbReference>
<evidence type="ECO:0000256" key="7">
    <source>
        <dbReference type="ARBA" id="ARBA00022917"/>
    </source>
</evidence>
<dbReference type="Gene3D" id="3.40.50.620">
    <property type="entry name" value="HUPs"/>
    <property type="match status" value="1"/>
</dbReference>
<dbReference type="GO" id="GO:0043604">
    <property type="term" value="P:amide biosynthetic process"/>
    <property type="evidence" value="ECO:0007669"/>
    <property type="project" value="TreeGrafter"/>
</dbReference>
<evidence type="ECO:0000313" key="15">
    <source>
        <dbReference type="EMBL" id="MBP1923336.1"/>
    </source>
</evidence>
<evidence type="ECO:0000256" key="9">
    <source>
        <dbReference type="ARBA" id="ARBA00048351"/>
    </source>
</evidence>
<dbReference type="InterPro" id="IPR014729">
    <property type="entry name" value="Rossmann-like_a/b/a_fold"/>
</dbReference>
<dbReference type="GO" id="GO:0004818">
    <property type="term" value="F:glutamate-tRNA ligase activity"/>
    <property type="evidence" value="ECO:0007669"/>
    <property type="project" value="UniProtKB-UniRule"/>
</dbReference>
<evidence type="ECO:0000259" key="13">
    <source>
        <dbReference type="Pfam" id="PF03950"/>
    </source>
</evidence>
<comment type="subcellular location">
    <subcellularLocation>
        <location evidence="1 10">Cytoplasm</location>
    </subcellularLocation>
</comment>
<evidence type="ECO:0000256" key="8">
    <source>
        <dbReference type="ARBA" id="ARBA00023146"/>
    </source>
</evidence>
<dbReference type="PANTHER" id="PTHR43097:SF5">
    <property type="entry name" value="GLUTAMATE--TRNA LIGASE"/>
    <property type="match status" value="1"/>
</dbReference>
<dbReference type="Pfam" id="PF03950">
    <property type="entry name" value="tRNA-synt_1c_C"/>
    <property type="match status" value="1"/>
</dbReference>
<reference evidence="15" key="1">
    <citation type="submission" date="2021-03" db="EMBL/GenBank/DDBJ databases">
        <title>Genomic Encyclopedia of Type Strains, Phase IV (KMG-IV): sequencing the most valuable type-strain genomes for metagenomic binning, comparative biology and taxonomic classification.</title>
        <authorList>
            <person name="Goeker M."/>
        </authorList>
    </citation>
    <scope>NUCLEOTIDE SEQUENCE</scope>
    <source>
        <strain evidence="15">DSM 23564</strain>
    </source>
</reference>
<feature type="domain" description="Glutamyl/glutaminyl-tRNA synthetase class Ib anti-codon binding" evidence="13">
    <location>
        <begin position="418"/>
        <end position="500"/>
    </location>
</feature>
<dbReference type="Gene3D" id="2.40.240.10">
    <property type="entry name" value="Ribosomal Protein L25, Chain P"/>
    <property type="match status" value="1"/>
</dbReference>
<organism evidence="15 16">
    <name type="scientific">Halorubrum alkaliphilum</name>
    <dbReference type="NCBI Taxonomy" id="261290"/>
    <lineage>
        <taxon>Archaea</taxon>
        <taxon>Methanobacteriati</taxon>
        <taxon>Methanobacteriota</taxon>
        <taxon>Stenosarchaea group</taxon>
        <taxon>Halobacteria</taxon>
        <taxon>Halobacteriales</taxon>
        <taxon>Haloferacaceae</taxon>
        <taxon>Halorubrum</taxon>
    </lineage>
</organism>
<feature type="domain" description="tRNA synthetases class I (E and Q) anti-codon binding" evidence="14">
    <location>
        <begin position="533"/>
        <end position="582"/>
    </location>
</feature>
<evidence type="ECO:0000256" key="3">
    <source>
        <dbReference type="ARBA" id="ARBA00022490"/>
    </source>
</evidence>
<gene>
    <name evidence="10" type="primary">gltX</name>
    <name evidence="15" type="ORF">J2751_002375</name>
</gene>
<keyword evidence="4 10" id="KW-0436">Ligase</keyword>
<feature type="short sequence motif" description="'HIGH' region" evidence="10">
    <location>
        <begin position="113"/>
        <end position="123"/>
    </location>
</feature>
<evidence type="ECO:0000256" key="4">
    <source>
        <dbReference type="ARBA" id="ARBA00022598"/>
    </source>
</evidence>
<protein>
    <recommendedName>
        <fullName evidence="10">Glutamate--tRNA ligase</fullName>
        <ecNumber evidence="10">6.1.1.17</ecNumber>
    </recommendedName>
    <alternativeName>
        <fullName evidence="10">Glutamyl-tRNA synthetase</fullName>
        <shortName evidence="10">GluRS</shortName>
    </alternativeName>
</protein>
<accession>A0A8T4GGJ4</accession>
<dbReference type="GO" id="GO:0006424">
    <property type="term" value="P:glutamyl-tRNA aminoacylation"/>
    <property type="evidence" value="ECO:0007669"/>
    <property type="project" value="UniProtKB-UniRule"/>
</dbReference>
<comment type="function">
    <text evidence="10">Catalyzes the attachment of glutamate to tRNA(Glu) in a two-step reaction: glutamate is first activated by ATP to form Glu-AMP and then transferred to the acceptor end of tRNA(Glu).</text>
</comment>
<name>A0A8T4GGJ4_9EURY</name>
<dbReference type="Proteomes" id="UP000823588">
    <property type="component" value="Unassembled WGS sequence"/>
</dbReference>
<dbReference type="Pfam" id="PF20974">
    <property type="entry name" value="tRNA-synt_1c_C2"/>
    <property type="match status" value="1"/>
</dbReference>
<evidence type="ECO:0000256" key="11">
    <source>
        <dbReference type="SAM" id="MobiDB-lite"/>
    </source>
</evidence>
<dbReference type="InterPro" id="IPR000924">
    <property type="entry name" value="Glu/Gln-tRNA-synth"/>
</dbReference>
<dbReference type="GO" id="GO:0005524">
    <property type="term" value="F:ATP binding"/>
    <property type="evidence" value="ECO:0007669"/>
    <property type="project" value="UniProtKB-UniRule"/>
</dbReference>
<comment type="similarity">
    <text evidence="2 10">Belongs to the class-I aminoacyl-tRNA synthetase family. Glutamate--tRNA ligase type 2 subfamily.</text>
</comment>
<keyword evidence="5 10" id="KW-0547">Nucleotide-binding</keyword>
<dbReference type="EC" id="6.1.1.17" evidence="10"/>
<dbReference type="InterPro" id="IPR020059">
    <property type="entry name" value="Glu/Gln-tRNA-synth_Ib_codon-bd"/>
</dbReference>
<evidence type="ECO:0000256" key="10">
    <source>
        <dbReference type="HAMAP-Rule" id="MF_02076"/>
    </source>
</evidence>
<dbReference type="EMBL" id="JAGGKQ010000019">
    <property type="protein sequence ID" value="MBP1923336.1"/>
    <property type="molecule type" value="Genomic_DNA"/>
</dbReference>
<dbReference type="HAMAP" id="MF_02076">
    <property type="entry name" value="Glu_tRNA_synth_type2"/>
    <property type="match status" value="1"/>
</dbReference>
<evidence type="ECO:0000256" key="1">
    <source>
        <dbReference type="ARBA" id="ARBA00004496"/>
    </source>
</evidence>
<dbReference type="RefSeq" id="WP_209486200.1">
    <property type="nucleotide sequence ID" value="NZ_JAGGKQ010000019.1"/>
</dbReference>
<dbReference type="InterPro" id="IPR020056">
    <property type="entry name" value="Rbsml_bL25/Gln-tRNA_synth_N"/>
</dbReference>
<dbReference type="NCBIfam" id="TIGR00463">
    <property type="entry name" value="gltX_arch"/>
    <property type="match status" value="1"/>
</dbReference>
<dbReference type="InterPro" id="IPR050132">
    <property type="entry name" value="Gln/Glu-tRNA_Ligase"/>
</dbReference>
<keyword evidence="8 10" id="KW-0030">Aminoacyl-tRNA synthetase</keyword>
<evidence type="ECO:0000259" key="12">
    <source>
        <dbReference type="Pfam" id="PF00749"/>
    </source>
</evidence>
<proteinExistence type="inferred from homology"/>
<feature type="region of interest" description="Disordered" evidence="11">
    <location>
        <begin position="440"/>
        <end position="460"/>
    </location>
</feature>
<dbReference type="InterPro" id="IPR020058">
    <property type="entry name" value="Glu/Gln-tRNA-synth_Ib_cat-dom"/>
</dbReference>
<dbReference type="PRINTS" id="PR00987">
    <property type="entry name" value="TRNASYNTHGLU"/>
</dbReference>
<dbReference type="InterPro" id="IPR049437">
    <property type="entry name" value="tRNA-synt_1c_C2"/>
</dbReference>
<dbReference type="AlphaFoldDB" id="A0A8T4GGJ4"/>
<keyword evidence="16" id="KW-1185">Reference proteome</keyword>
<feature type="domain" description="Glutamyl/glutaminyl-tRNA synthetase class Ib catalytic" evidence="12">
    <location>
        <begin position="106"/>
        <end position="412"/>
    </location>
</feature>
<dbReference type="NCBIfam" id="NF003169">
    <property type="entry name" value="PRK04156.1"/>
    <property type="match status" value="1"/>
</dbReference>
<dbReference type="OrthoDB" id="10470at2157"/>
<dbReference type="PANTHER" id="PTHR43097">
    <property type="entry name" value="GLUTAMINE-TRNA LIGASE"/>
    <property type="match status" value="1"/>
</dbReference>
<dbReference type="InterPro" id="IPR011035">
    <property type="entry name" value="Ribosomal_bL25/Gln-tRNA_synth"/>
</dbReference>
<evidence type="ECO:0000256" key="5">
    <source>
        <dbReference type="ARBA" id="ARBA00022741"/>
    </source>
</evidence>
<comment type="caution">
    <text evidence="15">The sequence shown here is derived from an EMBL/GenBank/DDBJ whole genome shotgun (WGS) entry which is preliminary data.</text>
</comment>
<evidence type="ECO:0000259" key="14">
    <source>
        <dbReference type="Pfam" id="PF20974"/>
    </source>
</evidence>
<dbReference type="SUPFAM" id="SSF50715">
    <property type="entry name" value="Ribosomal protein L25-like"/>
    <property type="match status" value="1"/>
</dbReference>
<comment type="catalytic activity">
    <reaction evidence="9 10">
        <text>tRNA(Glu) + L-glutamate + ATP = L-glutamyl-tRNA(Glu) + AMP + diphosphate</text>
        <dbReference type="Rhea" id="RHEA:23540"/>
        <dbReference type="Rhea" id="RHEA-COMP:9663"/>
        <dbReference type="Rhea" id="RHEA-COMP:9680"/>
        <dbReference type="ChEBI" id="CHEBI:29985"/>
        <dbReference type="ChEBI" id="CHEBI:30616"/>
        <dbReference type="ChEBI" id="CHEBI:33019"/>
        <dbReference type="ChEBI" id="CHEBI:78442"/>
        <dbReference type="ChEBI" id="CHEBI:78520"/>
        <dbReference type="ChEBI" id="CHEBI:456215"/>
        <dbReference type="EC" id="6.1.1.17"/>
    </reaction>
</comment>
<evidence type="ECO:0000313" key="16">
    <source>
        <dbReference type="Proteomes" id="UP000823588"/>
    </source>
</evidence>
<dbReference type="InterPro" id="IPR004526">
    <property type="entry name" value="Glu-tRNA-synth_arc/euk"/>
</dbReference>
<keyword evidence="3 10" id="KW-0963">Cytoplasm</keyword>
<evidence type="ECO:0000256" key="2">
    <source>
        <dbReference type="ARBA" id="ARBA00008927"/>
    </source>
</evidence>
<keyword evidence="7 10" id="KW-0648">Protein biosynthesis</keyword>
<dbReference type="GO" id="GO:0005829">
    <property type="term" value="C:cytosol"/>
    <property type="evidence" value="ECO:0007669"/>
    <property type="project" value="TreeGrafter"/>
</dbReference>
<dbReference type="Pfam" id="PF00749">
    <property type="entry name" value="tRNA-synt_1c"/>
    <property type="match status" value="1"/>
</dbReference>
<dbReference type="SUPFAM" id="SSF52374">
    <property type="entry name" value="Nucleotidylyl transferase"/>
    <property type="match status" value="1"/>
</dbReference>
<evidence type="ECO:0000256" key="6">
    <source>
        <dbReference type="ARBA" id="ARBA00022840"/>
    </source>
</evidence>
<sequence>MDDELREQVENAGETAALFNALKHGSDPDVGAIMGPLMGENPEFRPHGDEIPGVLAPVVNRVAGMDETKRRDRLETLAPELLAELDADDEGDDHVLPDLPNAEPGEVVMRAAPNPNGPWHMGHARMPAVIGTYKERYDGEFVCRFDDTDPETKRPDLDAYDAILGDIEYLGFEADRVLKASDRLETYYEHARELIDLGGAYTCDLPAEEFSELKNAGEPSPNRDKDPGTVHDEFGDMIAGEYDAGEMVLRVRTDIEHKNPALRDWVAFRMIDTPHPREEAAEYRCWPMLDFQSGIDDHLTGVTHIIRGIDLQDSAKRQRFVYDYFDWEYPEVLHWGHVQLDEYDIDLSTSTIKALIEDGELTGWDDPRAPTIASVRRRGIRGEALVESMTSLGMSTSDVDLAMSSVYANNRDLVDDEADRYFLVRDRADDPAVELPITDADGAPAPKAGHPAVHPDFPDRGDRTVPAGRVLVESSDLPPAGERVWLKGYGCVRYEPEGDADDGSDTTGDSTDAGTLAYVDADIDVVREGDVDVVHWVSAAESLETLLRTVAGDVRGHAEPAIVDAGTDTVVQFERVGFARLDAFDPTSTDEPDGPTGEEELVAYYAHP</sequence>